<reference evidence="2 3" key="1">
    <citation type="submission" date="2024-04" db="EMBL/GenBank/DDBJ databases">
        <authorList>
            <person name="Fracassetti M."/>
        </authorList>
    </citation>
    <scope>NUCLEOTIDE SEQUENCE [LARGE SCALE GENOMIC DNA]</scope>
</reference>
<evidence type="ECO:0000313" key="3">
    <source>
        <dbReference type="Proteomes" id="UP001497516"/>
    </source>
</evidence>
<proteinExistence type="predicted"/>
<evidence type="ECO:0000313" key="2">
    <source>
        <dbReference type="EMBL" id="CAL1379857.1"/>
    </source>
</evidence>
<feature type="compositionally biased region" description="Low complexity" evidence="1">
    <location>
        <begin position="104"/>
        <end position="113"/>
    </location>
</feature>
<sequence length="125" mass="11916">MLIASPPVATCNILTQQQAASCSHPADQIKMSLTSSTATPTAAEANQQLVAADSGGDGIQPQSSCAPIVGQLCPEDDGLLGGSECNDGASAGVIIGPGGGGGARNSAAGSGVATGVEGSLVIGPR</sequence>
<dbReference type="EMBL" id="OZ034817">
    <property type="protein sequence ID" value="CAL1379857.1"/>
    <property type="molecule type" value="Genomic_DNA"/>
</dbReference>
<organism evidence="2 3">
    <name type="scientific">Linum trigynum</name>
    <dbReference type="NCBI Taxonomy" id="586398"/>
    <lineage>
        <taxon>Eukaryota</taxon>
        <taxon>Viridiplantae</taxon>
        <taxon>Streptophyta</taxon>
        <taxon>Embryophyta</taxon>
        <taxon>Tracheophyta</taxon>
        <taxon>Spermatophyta</taxon>
        <taxon>Magnoliopsida</taxon>
        <taxon>eudicotyledons</taxon>
        <taxon>Gunneridae</taxon>
        <taxon>Pentapetalae</taxon>
        <taxon>rosids</taxon>
        <taxon>fabids</taxon>
        <taxon>Malpighiales</taxon>
        <taxon>Linaceae</taxon>
        <taxon>Linum</taxon>
    </lineage>
</organism>
<name>A0AAV2E232_9ROSI</name>
<gene>
    <name evidence="2" type="ORF">LTRI10_LOCUS21349</name>
</gene>
<dbReference type="AlphaFoldDB" id="A0AAV2E232"/>
<feature type="region of interest" description="Disordered" evidence="1">
    <location>
        <begin position="96"/>
        <end position="125"/>
    </location>
</feature>
<protein>
    <submittedName>
        <fullName evidence="2">Uncharacterized protein</fullName>
    </submittedName>
</protein>
<keyword evidence="3" id="KW-1185">Reference proteome</keyword>
<accession>A0AAV2E232</accession>
<evidence type="ECO:0000256" key="1">
    <source>
        <dbReference type="SAM" id="MobiDB-lite"/>
    </source>
</evidence>
<dbReference type="Proteomes" id="UP001497516">
    <property type="component" value="Chromosome 4"/>
</dbReference>